<organism evidence="11 12">
    <name type="scientific">Ramlibacter humi</name>
    <dbReference type="NCBI Taxonomy" id="2530451"/>
    <lineage>
        <taxon>Bacteria</taxon>
        <taxon>Pseudomonadati</taxon>
        <taxon>Pseudomonadota</taxon>
        <taxon>Betaproteobacteria</taxon>
        <taxon>Burkholderiales</taxon>
        <taxon>Comamonadaceae</taxon>
        <taxon>Ramlibacter</taxon>
    </lineage>
</organism>
<comment type="caution">
    <text evidence="11">The sequence shown here is derived from an EMBL/GenBank/DDBJ whole genome shotgun (WGS) entry which is preliminary data.</text>
</comment>
<feature type="transmembrane region" description="Helical" evidence="10">
    <location>
        <begin position="177"/>
        <end position="201"/>
    </location>
</feature>
<sequence>MFLRAGALSLALLLASRLLGVVRESTLAAAFGNSGLADLAVLAIALPDWVASVLASGALAYVLLPAWAAATPQAIAGLQRRVAAWLVGGGLLLAVALVVAREPATRWLVAGVPETLRPVASHAMVWSALAVPAALLASLWATRLQHERDFAGLYGANLVVNAVLICGLAWAGSHTGASGAVTALGIALLAAMLLRLVWLFWRHPAGERGAAETSATPPFPVWLWALLGAGLPLALPFAARSAASLAGEGALATFNYAWKLVELPLVLAIQLVASLAFPAIARAFAESPPRPEAAMRQAFALAWCLACAAIAGLVFGSDAVARLLFGWGRMPAEAVTRVAHWGLAGSWGLLPQAVTAVALTALAAQRRMRSAAAAYAVALLLVLAAASVGVTDGLWLMQVLNAGYTLVAAVCLWSLGRAVAGWLPWAAMAWPLAGLVLVGAASWSWPALRPESPVFGLLAAAAAGSAVLLLSLWRSPELRHALRR</sequence>
<evidence type="ECO:0000256" key="7">
    <source>
        <dbReference type="ARBA" id="ARBA00023136"/>
    </source>
</evidence>
<dbReference type="AlphaFoldDB" id="A0A4Z0BXK8"/>
<dbReference type="EMBL" id="SMLK01000002">
    <property type="protein sequence ID" value="TFZ04066.1"/>
    <property type="molecule type" value="Genomic_DNA"/>
</dbReference>
<dbReference type="InterPro" id="IPR051050">
    <property type="entry name" value="Lipid_II_flippase_MurJ/MviN"/>
</dbReference>
<evidence type="ECO:0000256" key="4">
    <source>
        <dbReference type="ARBA" id="ARBA00022960"/>
    </source>
</evidence>
<evidence type="ECO:0000313" key="11">
    <source>
        <dbReference type="EMBL" id="TFZ04066.1"/>
    </source>
</evidence>
<feature type="transmembrane region" description="Helical" evidence="10">
    <location>
        <begin position="371"/>
        <end position="389"/>
    </location>
</feature>
<evidence type="ECO:0000256" key="8">
    <source>
        <dbReference type="ARBA" id="ARBA00060041"/>
    </source>
</evidence>
<gene>
    <name evidence="11" type="ORF">EZ216_10550</name>
</gene>
<evidence type="ECO:0000256" key="5">
    <source>
        <dbReference type="ARBA" id="ARBA00022984"/>
    </source>
</evidence>
<dbReference type="InterPro" id="IPR004268">
    <property type="entry name" value="MurJ"/>
</dbReference>
<keyword evidence="6 10" id="KW-1133">Transmembrane helix</keyword>
<comment type="function">
    <text evidence="8">Involved in peptidoglycan biosynthesis. Transports lipid-linked peptidoglycan precursors from the inner to the outer leaflet of the cytoplasmic membrane.</text>
</comment>
<protein>
    <recommendedName>
        <fullName evidence="13">Virulence factor MviN</fullName>
    </recommendedName>
</protein>
<dbReference type="GO" id="GO:0015648">
    <property type="term" value="F:lipid-linked peptidoglycan transporter activity"/>
    <property type="evidence" value="ECO:0007669"/>
    <property type="project" value="TreeGrafter"/>
</dbReference>
<feature type="transmembrane region" description="Helical" evidence="10">
    <location>
        <begin position="341"/>
        <end position="364"/>
    </location>
</feature>
<proteinExistence type="inferred from homology"/>
<dbReference type="GO" id="GO:0034204">
    <property type="term" value="P:lipid translocation"/>
    <property type="evidence" value="ECO:0007669"/>
    <property type="project" value="TreeGrafter"/>
</dbReference>
<feature type="transmembrane region" description="Helical" evidence="10">
    <location>
        <begin position="82"/>
        <end position="100"/>
    </location>
</feature>
<keyword evidence="3 10" id="KW-0812">Transmembrane</keyword>
<name>A0A4Z0BXK8_9BURK</name>
<dbReference type="GO" id="GO:0008360">
    <property type="term" value="P:regulation of cell shape"/>
    <property type="evidence" value="ECO:0007669"/>
    <property type="project" value="UniProtKB-KW"/>
</dbReference>
<dbReference type="Pfam" id="PF03023">
    <property type="entry name" value="MurJ"/>
    <property type="match status" value="1"/>
</dbReference>
<keyword evidence="7 10" id="KW-0472">Membrane</keyword>
<keyword evidence="5" id="KW-0573">Peptidoglycan synthesis</keyword>
<dbReference type="GO" id="GO:0005886">
    <property type="term" value="C:plasma membrane"/>
    <property type="evidence" value="ECO:0007669"/>
    <property type="project" value="UniProtKB-SubCell"/>
</dbReference>
<evidence type="ECO:0000256" key="10">
    <source>
        <dbReference type="SAM" id="Phobius"/>
    </source>
</evidence>
<evidence type="ECO:0000256" key="9">
    <source>
        <dbReference type="ARBA" id="ARBA00061532"/>
    </source>
</evidence>
<evidence type="ECO:0000256" key="1">
    <source>
        <dbReference type="ARBA" id="ARBA00004651"/>
    </source>
</evidence>
<evidence type="ECO:0008006" key="13">
    <source>
        <dbReference type="Google" id="ProtNLM"/>
    </source>
</evidence>
<dbReference type="RefSeq" id="WP_135249691.1">
    <property type="nucleotide sequence ID" value="NZ_SMLK01000002.1"/>
</dbReference>
<dbReference type="PANTHER" id="PTHR47019:SF1">
    <property type="entry name" value="LIPID II FLIPPASE MURJ"/>
    <property type="match status" value="1"/>
</dbReference>
<keyword evidence="12" id="KW-1185">Reference proteome</keyword>
<evidence type="ECO:0000313" key="12">
    <source>
        <dbReference type="Proteomes" id="UP000297839"/>
    </source>
</evidence>
<keyword evidence="2" id="KW-1003">Cell membrane</keyword>
<reference evidence="11 12" key="1">
    <citation type="submission" date="2019-03" db="EMBL/GenBank/DDBJ databases">
        <title>Ramlibacter sp. 18x22-1, whole genome shotgun sequence.</title>
        <authorList>
            <person name="Zhang X."/>
            <person name="Feng G."/>
            <person name="Zhu H."/>
        </authorList>
    </citation>
    <scope>NUCLEOTIDE SEQUENCE [LARGE SCALE GENOMIC DNA]</scope>
    <source>
        <strain evidence="11 12">18x22-1</strain>
    </source>
</reference>
<feature type="transmembrane region" description="Helical" evidence="10">
    <location>
        <begin position="422"/>
        <end position="443"/>
    </location>
</feature>
<dbReference type="PANTHER" id="PTHR47019">
    <property type="entry name" value="LIPID II FLIPPASE MURJ"/>
    <property type="match status" value="1"/>
</dbReference>
<feature type="transmembrane region" description="Helical" evidence="10">
    <location>
        <begin position="120"/>
        <end position="141"/>
    </location>
</feature>
<dbReference type="GO" id="GO:0009252">
    <property type="term" value="P:peptidoglycan biosynthetic process"/>
    <property type="evidence" value="ECO:0007669"/>
    <property type="project" value="UniProtKB-KW"/>
</dbReference>
<feature type="transmembrane region" description="Helical" evidence="10">
    <location>
        <begin position="221"/>
        <end position="243"/>
    </location>
</feature>
<evidence type="ECO:0000256" key="2">
    <source>
        <dbReference type="ARBA" id="ARBA00022475"/>
    </source>
</evidence>
<keyword evidence="4" id="KW-0133">Cell shape</keyword>
<comment type="similarity">
    <text evidence="9">Belongs to the MurJ/MviN family.</text>
</comment>
<comment type="subcellular location">
    <subcellularLocation>
        <location evidence="1">Cell membrane</location>
        <topology evidence="1">Multi-pass membrane protein</topology>
    </subcellularLocation>
</comment>
<dbReference type="OrthoDB" id="8808402at2"/>
<evidence type="ECO:0000256" key="6">
    <source>
        <dbReference type="ARBA" id="ARBA00022989"/>
    </source>
</evidence>
<accession>A0A4Z0BXK8</accession>
<feature type="transmembrane region" description="Helical" evidence="10">
    <location>
        <begin position="153"/>
        <end position="171"/>
    </location>
</feature>
<feature type="transmembrane region" description="Helical" evidence="10">
    <location>
        <begin position="297"/>
        <end position="321"/>
    </location>
</feature>
<dbReference type="Proteomes" id="UP000297839">
    <property type="component" value="Unassembled WGS sequence"/>
</dbReference>
<feature type="transmembrane region" description="Helical" evidence="10">
    <location>
        <begin position="263"/>
        <end position="285"/>
    </location>
</feature>
<feature type="transmembrane region" description="Helical" evidence="10">
    <location>
        <begin position="455"/>
        <end position="473"/>
    </location>
</feature>
<feature type="transmembrane region" description="Helical" evidence="10">
    <location>
        <begin position="49"/>
        <end position="70"/>
    </location>
</feature>
<feature type="transmembrane region" description="Helical" evidence="10">
    <location>
        <begin position="395"/>
        <end position="415"/>
    </location>
</feature>
<evidence type="ECO:0000256" key="3">
    <source>
        <dbReference type="ARBA" id="ARBA00022692"/>
    </source>
</evidence>